<dbReference type="CDD" id="cd00067">
    <property type="entry name" value="GAL4"/>
    <property type="match status" value="1"/>
</dbReference>
<evidence type="ECO:0000313" key="4">
    <source>
        <dbReference type="Proteomes" id="UP000799302"/>
    </source>
</evidence>
<reference evidence="3" key="1">
    <citation type="journal article" date="2020" name="Stud. Mycol.">
        <title>101 Dothideomycetes genomes: a test case for predicting lifestyles and emergence of pathogens.</title>
        <authorList>
            <person name="Haridas S."/>
            <person name="Albert R."/>
            <person name="Binder M."/>
            <person name="Bloem J."/>
            <person name="Labutti K."/>
            <person name="Salamov A."/>
            <person name="Andreopoulos B."/>
            <person name="Baker S."/>
            <person name="Barry K."/>
            <person name="Bills G."/>
            <person name="Bluhm B."/>
            <person name="Cannon C."/>
            <person name="Castanera R."/>
            <person name="Culley D."/>
            <person name="Daum C."/>
            <person name="Ezra D."/>
            <person name="Gonzalez J."/>
            <person name="Henrissat B."/>
            <person name="Kuo A."/>
            <person name="Liang C."/>
            <person name="Lipzen A."/>
            <person name="Lutzoni F."/>
            <person name="Magnuson J."/>
            <person name="Mondo S."/>
            <person name="Nolan M."/>
            <person name="Ohm R."/>
            <person name="Pangilinan J."/>
            <person name="Park H.-J."/>
            <person name="Ramirez L."/>
            <person name="Alfaro M."/>
            <person name="Sun H."/>
            <person name="Tritt A."/>
            <person name="Yoshinaga Y."/>
            <person name="Zwiers L.-H."/>
            <person name="Turgeon B."/>
            <person name="Goodwin S."/>
            <person name="Spatafora J."/>
            <person name="Crous P."/>
            <person name="Grigoriev I."/>
        </authorList>
    </citation>
    <scope>NUCLEOTIDE SEQUENCE</scope>
    <source>
        <strain evidence="3">CBS 115976</strain>
    </source>
</reference>
<name>A0A6A6UMS5_9PEZI</name>
<organism evidence="3 4">
    <name type="scientific">Microthyrium microscopicum</name>
    <dbReference type="NCBI Taxonomy" id="703497"/>
    <lineage>
        <taxon>Eukaryota</taxon>
        <taxon>Fungi</taxon>
        <taxon>Dikarya</taxon>
        <taxon>Ascomycota</taxon>
        <taxon>Pezizomycotina</taxon>
        <taxon>Dothideomycetes</taxon>
        <taxon>Dothideomycetes incertae sedis</taxon>
        <taxon>Microthyriales</taxon>
        <taxon>Microthyriaceae</taxon>
        <taxon>Microthyrium</taxon>
    </lineage>
</organism>
<evidence type="ECO:0000256" key="1">
    <source>
        <dbReference type="ARBA" id="ARBA00023242"/>
    </source>
</evidence>
<sequence length="572" mass="65042">MAHNHDLGAQMEDLGSPFARSRFRMNLLRSFLKTPQVEVLKCDDKRPTCDRCERYGTVCGGYEKDFRFVDETPKLAKRRFIEAPSGSEQPSSSEAESHIIHPDSPSGKSAVSFINHVDLKPMQAEICINYLYRTLLEPKSDSAQGSLWNMSDETTGAESLEQVAIKSLATTYFGRMHSNDTSLIDEGGRLYRRAIRQLAEKLAYPETSTDQEIMLTCLTLYHYEFIMNTNEFGWVRHAGGIGKLLERRGPKAYSLQPLHDYFLYVRSRIIFQSVATREPTFLDSEEWKTIPWSRHPETKTSHHLLMDIVAALAGVYYDVDRLFRNGKASHDTISPEEEPVLRQSLRARIVRSMRDLIKWRYDWEVINPEVVSETDIAPTNKITVKLDRPKCLSTVFYYNSPSQVADILLYNAGMLCFTYTITRLHDPSMFTDIFRGRSLQTRPSPQNALQLPNQEHDILDYAREIIRSLEYCIISQKSRLGVAGTMMPAIRAAIVACQLKSSEELEVSFLSGVLEGLATELGFDVCRRLIDPPPLGFYVPTTTTSTQPGDGSYAFLDNSNHFLPIREQDVGD</sequence>
<feature type="region of interest" description="Disordered" evidence="2">
    <location>
        <begin position="81"/>
        <end position="105"/>
    </location>
</feature>
<keyword evidence="1" id="KW-0539">Nucleus</keyword>
<proteinExistence type="predicted"/>
<accession>A0A6A6UMS5</accession>
<evidence type="ECO:0008006" key="5">
    <source>
        <dbReference type="Google" id="ProtNLM"/>
    </source>
</evidence>
<dbReference type="GO" id="GO:0008270">
    <property type="term" value="F:zinc ion binding"/>
    <property type="evidence" value="ECO:0007669"/>
    <property type="project" value="InterPro"/>
</dbReference>
<dbReference type="OrthoDB" id="4491390at2759"/>
<dbReference type="PANTHER" id="PTHR38111">
    <property type="entry name" value="ZN(2)-C6 FUNGAL-TYPE DOMAIN-CONTAINING PROTEIN-RELATED"/>
    <property type="match status" value="1"/>
</dbReference>
<evidence type="ECO:0000256" key="2">
    <source>
        <dbReference type="SAM" id="MobiDB-lite"/>
    </source>
</evidence>
<dbReference type="InterPro" id="IPR053178">
    <property type="entry name" value="Osmoadaptation_assoc"/>
</dbReference>
<dbReference type="AlphaFoldDB" id="A0A6A6UMS5"/>
<protein>
    <recommendedName>
        <fullName evidence="5">Zn(2)-C6 fungal-type domain-containing protein</fullName>
    </recommendedName>
</protein>
<evidence type="ECO:0000313" key="3">
    <source>
        <dbReference type="EMBL" id="KAF2673575.1"/>
    </source>
</evidence>
<dbReference type="EMBL" id="MU004231">
    <property type="protein sequence ID" value="KAF2673575.1"/>
    <property type="molecule type" value="Genomic_DNA"/>
</dbReference>
<keyword evidence="4" id="KW-1185">Reference proteome</keyword>
<dbReference type="PANTHER" id="PTHR38111:SF2">
    <property type="entry name" value="FINGER DOMAIN PROTEIN, PUTATIVE (AFU_ORTHOLOGUE AFUA_1G01560)-RELATED"/>
    <property type="match status" value="1"/>
</dbReference>
<dbReference type="InterPro" id="IPR001138">
    <property type="entry name" value="Zn2Cys6_DnaBD"/>
</dbReference>
<gene>
    <name evidence="3" type="ORF">BT63DRAFT_451628</name>
</gene>
<dbReference type="Proteomes" id="UP000799302">
    <property type="component" value="Unassembled WGS sequence"/>
</dbReference>
<dbReference type="GO" id="GO:0000981">
    <property type="term" value="F:DNA-binding transcription factor activity, RNA polymerase II-specific"/>
    <property type="evidence" value="ECO:0007669"/>
    <property type="project" value="InterPro"/>
</dbReference>